<accession>A0A8H3C1G1</accession>
<keyword evidence="11" id="KW-0812">Transmembrane</keyword>
<evidence type="ECO:0000313" key="12">
    <source>
        <dbReference type="EMBL" id="CAE6469689.1"/>
    </source>
</evidence>
<dbReference type="InterPro" id="IPR017972">
    <property type="entry name" value="Cyt_P450_CS"/>
</dbReference>
<dbReference type="PROSITE" id="PS51257">
    <property type="entry name" value="PROKAR_LIPOPROTEIN"/>
    <property type="match status" value="1"/>
</dbReference>
<dbReference type="InterPro" id="IPR050121">
    <property type="entry name" value="Cytochrome_P450_monoxygenase"/>
</dbReference>
<evidence type="ECO:0000256" key="9">
    <source>
        <dbReference type="PIRSR" id="PIRSR602401-1"/>
    </source>
</evidence>
<protein>
    <submittedName>
        <fullName evidence="12">Uncharacterized protein</fullName>
    </submittedName>
</protein>
<dbReference type="Pfam" id="PF00067">
    <property type="entry name" value="p450"/>
    <property type="match status" value="1"/>
</dbReference>
<evidence type="ECO:0000256" key="10">
    <source>
        <dbReference type="RuleBase" id="RU000461"/>
    </source>
</evidence>
<dbReference type="GO" id="GO:0004497">
    <property type="term" value="F:monooxygenase activity"/>
    <property type="evidence" value="ECO:0007669"/>
    <property type="project" value="UniProtKB-KW"/>
</dbReference>
<dbReference type="InterPro" id="IPR002401">
    <property type="entry name" value="Cyt_P450_E_grp-I"/>
</dbReference>
<keyword evidence="4 9" id="KW-0349">Heme</keyword>
<dbReference type="PRINTS" id="PR00463">
    <property type="entry name" value="EP450I"/>
</dbReference>
<evidence type="ECO:0000256" key="6">
    <source>
        <dbReference type="ARBA" id="ARBA00023002"/>
    </source>
</evidence>
<keyword evidence="11" id="KW-0472">Membrane</keyword>
<keyword evidence="8 10" id="KW-0503">Monooxygenase</keyword>
<evidence type="ECO:0000256" key="4">
    <source>
        <dbReference type="ARBA" id="ARBA00022617"/>
    </source>
</evidence>
<evidence type="ECO:0000256" key="8">
    <source>
        <dbReference type="ARBA" id="ARBA00023033"/>
    </source>
</evidence>
<evidence type="ECO:0000256" key="7">
    <source>
        <dbReference type="ARBA" id="ARBA00023004"/>
    </source>
</evidence>
<dbReference type="PANTHER" id="PTHR24305">
    <property type="entry name" value="CYTOCHROME P450"/>
    <property type="match status" value="1"/>
</dbReference>
<evidence type="ECO:0000256" key="3">
    <source>
        <dbReference type="ARBA" id="ARBA00010617"/>
    </source>
</evidence>
<comment type="similarity">
    <text evidence="3 10">Belongs to the cytochrome P450 family.</text>
</comment>
<dbReference type="PANTHER" id="PTHR24305:SF166">
    <property type="entry name" value="CYTOCHROME P450 12A4, MITOCHONDRIAL-RELATED"/>
    <property type="match status" value="1"/>
</dbReference>
<dbReference type="Gene3D" id="1.10.630.10">
    <property type="entry name" value="Cytochrome P450"/>
    <property type="match status" value="1"/>
</dbReference>
<feature type="transmembrane region" description="Helical" evidence="11">
    <location>
        <begin position="20"/>
        <end position="40"/>
    </location>
</feature>
<gene>
    <name evidence="12" type="ORF">RDB_LOCUS85038</name>
</gene>
<dbReference type="InterPro" id="IPR036396">
    <property type="entry name" value="Cyt_P450_sf"/>
</dbReference>
<dbReference type="PROSITE" id="PS00086">
    <property type="entry name" value="CYTOCHROME_P450"/>
    <property type="match status" value="1"/>
</dbReference>
<dbReference type="Proteomes" id="UP000663831">
    <property type="component" value="Unassembled WGS sequence"/>
</dbReference>
<dbReference type="EMBL" id="CAJMWV010002766">
    <property type="protein sequence ID" value="CAE6469689.1"/>
    <property type="molecule type" value="Genomic_DNA"/>
</dbReference>
<evidence type="ECO:0000256" key="5">
    <source>
        <dbReference type="ARBA" id="ARBA00022723"/>
    </source>
</evidence>
<comment type="cofactor">
    <cofactor evidence="1 9">
        <name>heme</name>
        <dbReference type="ChEBI" id="CHEBI:30413"/>
    </cofactor>
</comment>
<dbReference type="SUPFAM" id="SSF48264">
    <property type="entry name" value="Cytochrome P450"/>
    <property type="match status" value="1"/>
</dbReference>
<evidence type="ECO:0000313" key="13">
    <source>
        <dbReference type="Proteomes" id="UP000663831"/>
    </source>
</evidence>
<comment type="caution">
    <text evidence="12">The sequence shown here is derived from an EMBL/GenBank/DDBJ whole genome shotgun (WGS) entry which is preliminary data.</text>
</comment>
<dbReference type="AlphaFoldDB" id="A0A8H3C1G1"/>
<feature type="binding site" description="axial binding residue" evidence="9">
    <location>
        <position position="497"/>
    </location>
    <ligand>
        <name>heme</name>
        <dbReference type="ChEBI" id="CHEBI:30413"/>
    </ligand>
    <ligandPart>
        <name>Fe</name>
        <dbReference type="ChEBI" id="CHEBI:18248"/>
    </ligandPart>
</feature>
<organism evidence="12 13">
    <name type="scientific">Rhizoctonia solani</name>
    <dbReference type="NCBI Taxonomy" id="456999"/>
    <lineage>
        <taxon>Eukaryota</taxon>
        <taxon>Fungi</taxon>
        <taxon>Dikarya</taxon>
        <taxon>Basidiomycota</taxon>
        <taxon>Agaricomycotina</taxon>
        <taxon>Agaricomycetes</taxon>
        <taxon>Cantharellales</taxon>
        <taxon>Ceratobasidiaceae</taxon>
        <taxon>Rhizoctonia</taxon>
    </lineage>
</organism>
<dbReference type="GO" id="GO:0016705">
    <property type="term" value="F:oxidoreductase activity, acting on paired donors, with incorporation or reduction of molecular oxygen"/>
    <property type="evidence" value="ECO:0007669"/>
    <property type="project" value="InterPro"/>
</dbReference>
<reference evidence="12" key="1">
    <citation type="submission" date="2021-01" db="EMBL/GenBank/DDBJ databases">
        <authorList>
            <person name="Kaushik A."/>
        </authorList>
    </citation>
    <scope>NUCLEOTIDE SEQUENCE</scope>
    <source>
        <strain evidence="12">AG3-1AP</strain>
    </source>
</reference>
<keyword evidence="6 10" id="KW-0560">Oxidoreductase</keyword>
<keyword evidence="7 9" id="KW-0408">Iron</keyword>
<evidence type="ECO:0000256" key="2">
    <source>
        <dbReference type="ARBA" id="ARBA00005179"/>
    </source>
</evidence>
<keyword evidence="5 9" id="KW-0479">Metal-binding</keyword>
<dbReference type="InterPro" id="IPR001128">
    <property type="entry name" value="Cyt_P450"/>
</dbReference>
<comment type="pathway">
    <text evidence="2">Secondary metabolite biosynthesis.</text>
</comment>
<dbReference type="GO" id="GO:0005506">
    <property type="term" value="F:iron ion binding"/>
    <property type="evidence" value="ECO:0007669"/>
    <property type="project" value="InterPro"/>
</dbReference>
<sequence>MTRVLESLYYVHLNDQMDNTILTNAVALVIACSLLARLGYSHLMPKPISGIPHNPITSIWGDIPAIIKANKEENKHYAEWVDGMVQRHGQISQVLLGRQIMVVISDIREAERILVESKVTEQSKRVRQAFVAVSPHAQIALPTDEAWRKQRRLAGPSMSRRYLERMSGRISAGANGLVKLWQAKTDVVGSCAFDAGPDIQLSTMDTMGDITTGSVFGCIESARATLPTGTTQSTPSAQFPQPNPPLLYKATSAMMESVEAAIKAPFPSLHARLVKYTSPLWRKQFGILSSFLNQAIVESRGRETLIKNKDVGLATDADCVLDMIIQREAQEGAETFGEGAIHDELMSFIFAGQDTTSSMLRWLIKYLPTDADIQRRLHDEVCSAFGQGSDPHELLDFNILDSSERLPLLEAVVMETMRCAGVGPQISRELTQDENILGRLVPKGTEVVFATALMSRDKTLWGEDADEWRPTRWLTHDGKFNRSAGPSFPFGLGQRACFGQRLATFEVKAYTAALSRDFFFKPVSQEADNWEAKLECLAKQPKLSYVSLERW</sequence>
<proteinExistence type="inferred from homology"/>
<evidence type="ECO:0000256" key="11">
    <source>
        <dbReference type="SAM" id="Phobius"/>
    </source>
</evidence>
<dbReference type="GO" id="GO:0020037">
    <property type="term" value="F:heme binding"/>
    <property type="evidence" value="ECO:0007669"/>
    <property type="project" value="InterPro"/>
</dbReference>
<evidence type="ECO:0000256" key="1">
    <source>
        <dbReference type="ARBA" id="ARBA00001971"/>
    </source>
</evidence>
<keyword evidence="11" id="KW-1133">Transmembrane helix</keyword>
<dbReference type="PRINTS" id="PR00385">
    <property type="entry name" value="P450"/>
</dbReference>
<name>A0A8H3C1G1_9AGAM</name>